<dbReference type="Pfam" id="PF04851">
    <property type="entry name" value="ResIII"/>
    <property type="match status" value="1"/>
</dbReference>
<dbReference type="PRINTS" id="PR00506">
    <property type="entry name" value="D21N6MTFRASE"/>
</dbReference>
<dbReference type="Gene3D" id="3.40.50.300">
    <property type="entry name" value="P-loop containing nucleotide triphosphate hydrolases"/>
    <property type="match status" value="1"/>
</dbReference>
<keyword evidence="3" id="KW-0808">Transferase</keyword>
<dbReference type="InterPro" id="IPR050742">
    <property type="entry name" value="Helicase_Restrict-Modif_Enz"/>
</dbReference>
<dbReference type="InterPro" id="IPR002941">
    <property type="entry name" value="DNA_methylase_N4/N6"/>
</dbReference>
<dbReference type="Gene3D" id="3.40.50.150">
    <property type="entry name" value="Vaccinia Virus protein VP39"/>
    <property type="match status" value="1"/>
</dbReference>
<dbReference type="GO" id="GO:0032259">
    <property type="term" value="P:methylation"/>
    <property type="evidence" value="ECO:0007669"/>
    <property type="project" value="UniProtKB-KW"/>
</dbReference>
<dbReference type="InterPro" id="IPR014001">
    <property type="entry name" value="Helicase_ATP-bd"/>
</dbReference>
<dbReference type="SMART" id="SM00487">
    <property type="entry name" value="DEXDc"/>
    <property type="match status" value="1"/>
</dbReference>
<keyword evidence="4" id="KW-0949">S-adenosyl-L-methionine</keyword>
<feature type="domain" description="Helicase ATP-binding" evidence="6">
    <location>
        <begin position="500"/>
        <end position="790"/>
    </location>
</feature>
<evidence type="ECO:0000256" key="1">
    <source>
        <dbReference type="ARBA" id="ARBA00006594"/>
    </source>
</evidence>
<sequence>MTRGDDVRAAAGVPYRLLEVVPALDGGDGDAANMLIRGDNLDALKALLPYYKGAVKCIYIDPPYNTRSAFEHYDDNLEHSQWLAMIYPRLVLLRELLAEDGSIWVSIDDNEGHYLKIVMDEVFGRGNFIVDVAWQKRDGPPNDRTIASIHEHILVWGKSRRPGENRSRAEELFNLMPRSDKANSQYREYPDPEGIDPRGPFRKIDTTANGKGGRSVQSLIYPITNPFTGEEVYPREGTCWRHNCEEMARLQAEKRLFWGAKGDARTPMRKLFLSEAKNGMTTSSVWADLAFNQHASRQIELIFGNKASFETPKPEELLNRILHIASNPGDLVLDSFLGSGTTAAVAHKMGRRWIGIEMGDHAETHCKPRLDKVIAGEQGGVSEAVGWTGGGGYRFYRLGAPVFEADGHIADGIRFATLAAHIWFSETGAPFTGAADTPVLGVHNDVAYALLYNGILGDRSVSGGNVLTAALLARLRQTSGWDGPMTVYGELSKLGAARLAEAGLKDYQRRALDALRTFLDQAAIRDHAAAYAAAGAVGEPGAYGATYRPLAGLPGVPYCCLRLPTGGGKTLLAAYPIGIARDTYLARRYPVVLWLVTSSAIADQTLGALKKIGHPYRQALEAQFGGAVRVLGIDERRQLRPQDMADAATVIVATVQSFRVNNVADRNVYRDDEELEPHFAALAPGIDLARHEDGPRRGKPIASFANLLKLHRPLVIVDEAHNFTSTLSGETFGRLAPAAVVEFTATPVRSNVIVSATAAELKAADMIKLPIHLSQHGSWQAAIAHAVDNRAWLEGIAAKDGGGIRPIALYQAQPAREGAEATVDVVKRHLIEDCRIPEDRIAVATGNQRELDGIDLFDPACIIEHVITVDALKEGWDCSFAYVFCSLASIRSGGAVEQLLGRVLRMPSATRRSSEELNRAYAHVSERNFFEAAEGLKDRLTQMGFDERTALEAIVEQPETFEWSEDQPLFTRPELPLLRVQERPDQSSWTPEIVAATRIADDGAGGVAITFDTAAPDTVLREVAAAVTTETTSPVAAMEAFLVQRASSLSPAEQGEVLTLPRLAIERDGQLEIVFPETLVDVGGWDLRQVDTSLPGFALTDRPDTFEMDVDGDQVVYSRIDAAAELALDDATDWDVAALSRWLDRTTRQRDVAQPIFLEYCRRVVEGVADRIPLAQLVRGNSAMRPAHAASSSCSATSPRC</sequence>
<reference evidence="7 8" key="1">
    <citation type="journal article" date="2017" name="Curr. Biol.">
        <title>Genome architecture and evolution of a unichromosomal asexual nematode.</title>
        <authorList>
            <person name="Fradin H."/>
            <person name="Zegar C."/>
            <person name="Gutwein M."/>
            <person name="Lucas J."/>
            <person name="Kovtun M."/>
            <person name="Corcoran D."/>
            <person name="Baugh L.R."/>
            <person name="Kiontke K."/>
            <person name="Gunsalus K."/>
            <person name="Fitch D.H."/>
            <person name="Piano F."/>
        </authorList>
    </citation>
    <scope>NUCLEOTIDE SEQUENCE [LARGE SCALE GENOMIC DNA]</scope>
    <source>
        <strain evidence="7">PF1309</strain>
    </source>
</reference>
<accession>A0A2A2M1N0</accession>
<dbReference type="GO" id="GO:0005829">
    <property type="term" value="C:cytosol"/>
    <property type="evidence" value="ECO:0007669"/>
    <property type="project" value="TreeGrafter"/>
</dbReference>
<proteinExistence type="inferred from homology"/>
<dbReference type="EMBL" id="LIAE01006224">
    <property type="protein sequence ID" value="PAV92382.1"/>
    <property type="molecule type" value="Genomic_DNA"/>
</dbReference>
<dbReference type="InterPro" id="IPR002295">
    <property type="entry name" value="N4/N6-MTase_EcoPI_Mod-like"/>
</dbReference>
<evidence type="ECO:0000259" key="6">
    <source>
        <dbReference type="SMART" id="SM00487"/>
    </source>
</evidence>
<evidence type="ECO:0000256" key="3">
    <source>
        <dbReference type="ARBA" id="ARBA00022679"/>
    </source>
</evidence>
<dbReference type="GO" id="GO:0016787">
    <property type="term" value="F:hydrolase activity"/>
    <property type="evidence" value="ECO:0007669"/>
    <property type="project" value="InterPro"/>
</dbReference>
<dbReference type="GO" id="GO:0003677">
    <property type="term" value="F:DNA binding"/>
    <property type="evidence" value="ECO:0007669"/>
    <property type="project" value="InterPro"/>
</dbReference>
<dbReference type="SUPFAM" id="SSF53335">
    <property type="entry name" value="S-adenosyl-L-methionine-dependent methyltransferases"/>
    <property type="match status" value="1"/>
</dbReference>
<evidence type="ECO:0000256" key="5">
    <source>
        <dbReference type="SAM" id="MobiDB-lite"/>
    </source>
</evidence>
<dbReference type="GO" id="GO:0005524">
    <property type="term" value="F:ATP binding"/>
    <property type="evidence" value="ECO:0007669"/>
    <property type="project" value="InterPro"/>
</dbReference>
<dbReference type="PROSITE" id="PS00092">
    <property type="entry name" value="N6_MTASE"/>
    <property type="match status" value="1"/>
</dbReference>
<dbReference type="PANTHER" id="PTHR47396">
    <property type="entry name" value="TYPE I RESTRICTION ENZYME ECOKI R PROTEIN"/>
    <property type="match status" value="1"/>
</dbReference>
<dbReference type="InterPro" id="IPR029063">
    <property type="entry name" value="SAM-dependent_MTases_sf"/>
</dbReference>
<evidence type="ECO:0000313" key="8">
    <source>
        <dbReference type="Proteomes" id="UP000218231"/>
    </source>
</evidence>
<evidence type="ECO:0000313" key="7">
    <source>
        <dbReference type="EMBL" id="PAV92382.1"/>
    </source>
</evidence>
<evidence type="ECO:0000256" key="4">
    <source>
        <dbReference type="ARBA" id="ARBA00022691"/>
    </source>
</evidence>
<dbReference type="InterPro" id="IPR006935">
    <property type="entry name" value="Helicase/UvrB_N"/>
</dbReference>
<feature type="region of interest" description="Disordered" evidence="5">
    <location>
        <begin position="182"/>
        <end position="201"/>
    </location>
</feature>
<dbReference type="AlphaFoldDB" id="A0A2A2M1N0"/>
<name>A0A2A2M1N0_9BILA</name>
<dbReference type="InterPro" id="IPR027417">
    <property type="entry name" value="P-loop_NTPase"/>
</dbReference>
<dbReference type="OrthoDB" id="6980763at2759"/>
<comment type="caution">
    <text evidence="7">The sequence shown here is derived from an EMBL/GenBank/DDBJ whole genome shotgun (WGS) entry which is preliminary data.</text>
</comment>
<keyword evidence="2" id="KW-0489">Methyltransferase</keyword>
<dbReference type="Pfam" id="PF01555">
    <property type="entry name" value="N6_N4_Mtase"/>
    <property type="match status" value="1"/>
</dbReference>
<protein>
    <recommendedName>
        <fullName evidence="6">Helicase ATP-binding domain-containing protein</fullName>
    </recommendedName>
</protein>
<dbReference type="SUPFAM" id="SSF52540">
    <property type="entry name" value="P-loop containing nucleoside triphosphate hydrolases"/>
    <property type="match status" value="1"/>
</dbReference>
<gene>
    <name evidence="7" type="ORF">WR25_03120</name>
</gene>
<keyword evidence="8" id="KW-1185">Reference proteome</keyword>
<dbReference type="PANTHER" id="PTHR47396:SF1">
    <property type="entry name" value="ATP-DEPENDENT HELICASE IRC3-RELATED"/>
    <property type="match status" value="1"/>
</dbReference>
<organism evidence="7 8">
    <name type="scientific">Diploscapter pachys</name>
    <dbReference type="NCBI Taxonomy" id="2018661"/>
    <lineage>
        <taxon>Eukaryota</taxon>
        <taxon>Metazoa</taxon>
        <taxon>Ecdysozoa</taxon>
        <taxon>Nematoda</taxon>
        <taxon>Chromadorea</taxon>
        <taxon>Rhabditida</taxon>
        <taxon>Rhabditina</taxon>
        <taxon>Rhabditomorpha</taxon>
        <taxon>Rhabditoidea</taxon>
        <taxon>Rhabditidae</taxon>
        <taxon>Diploscapter</taxon>
    </lineage>
</organism>
<dbReference type="GO" id="GO:0008170">
    <property type="term" value="F:N-methyltransferase activity"/>
    <property type="evidence" value="ECO:0007669"/>
    <property type="project" value="InterPro"/>
</dbReference>
<comment type="similarity">
    <text evidence="1">Belongs to the N(4)/N(6)-methyltransferase family.</text>
</comment>
<evidence type="ECO:0000256" key="2">
    <source>
        <dbReference type="ARBA" id="ARBA00022603"/>
    </source>
</evidence>
<dbReference type="InterPro" id="IPR002052">
    <property type="entry name" value="DNA_methylase_N6_adenine_CS"/>
</dbReference>
<dbReference type="Proteomes" id="UP000218231">
    <property type="component" value="Unassembled WGS sequence"/>
</dbReference>